<gene>
    <name evidence="2" type="ORF">PCOR1329_LOCUS7584</name>
</gene>
<evidence type="ECO:0000313" key="3">
    <source>
        <dbReference type="Proteomes" id="UP001189429"/>
    </source>
</evidence>
<sequence>MGEGTFAAHDGGTALEQNGGAHGGDELHQYRNLIVEFDADGGEPALWDRSWLGRILVLRVPGGLIYIGPHWYCSVVMLSFIPGAPGPWKPGRCDAAARRHHSDCPVHRDVSAVRAVEPGGA</sequence>
<reference evidence="2" key="1">
    <citation type="submission" date="2023-10" db="EMBL/GenBank/DDBJ databases">
        <authorList>
            <person name="Chen Y."/>
            <person name="Shah S."/>
            <person name="Dougan E. K."/>
            <person name="Thang M."/>
            <person name="Chan C."/>
        </authorList>
    </citation>
    <scope>NUCLEOTIDE SEQUENCE [LARGE SCALE GENOMIC DNA]</scope>
</reference>
<proteinExistence type="predicted"/>
<dbReference type="Proteomes" id="UP001189429">
    <property type="component" value="Unassembled WGS sequence"/>
</dbReference>
<keyword evidence="3" id="KW-1185">Reference proteome</keyword>
<organism evidence="2 3">
    <name type="scientific">Prorocentrum cordatum</name>
    <dbReference type="NCBI Taxonomy" id="2364126"/>
    <lineage>
        <taxon>Eukaryota</taxon>
        <taxon>Sar</taxon>
        <taxon>Alveolata</taxon>
        <taxon>Dinophyceae</taxon>
        <taxon>Prorocentrales</taxon>
        <taxon>Prorocentraceae</taxon>
        <taxon>Prorocentrum</taxon>
    </lineage>
</organism>
<accession>A0ABN9Q035</accession>
<evidence type="ECO:0000313" key="2">
    <source>
        <dbReference type="EMBL" id="CAK0798967.1"/>
    </source>
</evidence>
<name>A0ABN9Q035_9DINO</name>
<protein>
    <submittedName>
        <fullName evidence="2">Uncharacterized protein</fullName>
    </submittedName>
</protein>
<feature type="region of interest" description="Disordered" evidence="1">
    <location>
        <begin position="1"/>
        <end position="21"/>
    </location>
</feature>
<comment type="caution">
    <text evidence="2">The sequence shown here is derived from an EMBL/GenBank/DDBJ whole genome shotgun (WGS) entry which is preliminary data.</text>
</comment>
<dbReference type="EMBL" id="CAUYUJ010002058">
    <property type="protein sequence ID" value="CAK0798967.1"/>
    <property type="molecule type" value="Genomic_DNA"/>
</dbReference>
<evidence type="ECO:0000256" key="1">
    <source>
        <dbReference type="SAM" id="MobiDB-lite"/>
    </source>
</evidence>